<sequence length="67" mass="6939">MGDGTEDLPLAQHPSRNDMAGGKSQGMLIAPTWSGKTLCRQGRSIDLPSGVMNADVAGSYNSLSSTT</sequence>
<organism evidence="2 3">
    <name type="scientific">Cryptolaemus montrouzieri</name>
    <dbReference type="NCBI Taxonomy" id="559131"/>
    <lineage>
        <taxon>Eukaryota</taxon>
        <taxon>Metazoa</taxon>
        <taxon>Ecdysozoa</taxon>
        <taxon>Arthropoda</taxon>
        <taxon>Hexapoda</taxon>
        <taxon>Insecta</taxon>
        <taxon>Pterygota</taxon>
        <taxon>Neoptera</taxon>
        <taxon>Endopterygota</taxon>
        <taxon>Coleoptera</taxon>
        <taxon>Polyphaga</taxon>
        <taxon>Cucujiformia</taxon>
        <taxon>Coccinelloidea</taxon>
        <taxon>Coccinellidae</taxon>
        <taxon>Scymninae</taxon>
        <taxon>Scymnini</taxon>
        <taxon>Cryptolaemus</taxon>
    </lineage>
</organism>
<proteinExistence type="predicted"/>
<name>A0ABD2MHL7_9CUCU</name>
<evidence type="ECO:0000256" key="1">
    <source>
        <dbReference type="SAM" id="MobiDB-lite"/>
    </source>
</evidence>
<keyword evidence="3" id="KW-1185">Reference proteome</keyword>
<gene>
    <name evidence="2" type="ORF">HHI36_010015</name>
</gene>
<dbReference type="AlphaFoldDB" id="A0ABD2MHL7"/>
<comment type="caution">
    <text evidence="2">The sequence shown here is derived from an EMBL/GenBank/DDBJ whole genome shotgun (WGS) entry which is preliminary data.</text>
</comment>
<dbReference type="EMBL" id="JABFTP020000001">
    <property type="protein sequence ID" value="KAL3265818.1"/>
    <property type="molecule type" value="Genomic_DNA"/>
</dbReference>
<evidence type="ECO:0000313" key="2">
    <source>
        <dbReference type="EMBL" id="KAL3265818.1"/>
    </source>
</evidence>
<evidence type="ECO:0000313" key="3">
    <source>
        <dbReference type="Proteomes" id="UP001516400"/>
    </source>
</evidence>
<dbReference type="Proteomes" id="UP001516400">
    <property type="component" value="Unassembled WGS sequence"/>
</dbReference>
<reference evidence="2 3" key="1">
    <citation type="journal article" date="2021" name="BMC Biol.">
        <title>Horizontally acquired antibacterial genes associated with adaptive radiation of ladybird beetles.</title>
        <authorList>
            <person name="Li H.S."/>
            <person name="Tang X.F."/>
            <person name="Huang Y.H."/>
            <person name="Xu Z.Y."/>
            <person name="Chen M.L."/>
            <person name="Du X.Y."/>
            <person name="Qiu B.Y."/>
            <person name="Chen P.T."/>
            <person name="Zhang W."/>
            <person name="Slipinski A."/>
            <person name="Escalona H.E."/>
            <person name="Waterhouse R.M."/>
            <person name="Zwick A."/>
            <person name="Pang H."/>
        </authorList>
    </citation>
    <scope>NUCLEOTIDE SEQUENCE [LARGE SCALE GENOMIC DNA]</scope>
    <source>
        <strain evidence="2">SYSU2018</strain>
    </source>
</reference>
<accession>A0ABD2MHL7</accession>
<feature type="region of interest" description="Disordered" evidence="1">
    <location>
        <begin position="1"/>
        <end position="27"/>
    </location>
</feature>
<protein>
    <submittedName>
        <fullName evidence="2">Uncharacterized protein</fullName>
    </submittedName>
</protein>